<dbReference type="Gene3D" id="3.10.20.10">
    <property type="match status" value="2"/>
</dbReference>
<dbReference type="Proteomes" id="UP000827986">
    <property type="component" value="Unassembled WGS sequence"/>
</dbReference>
<dbReference type="EMBL" id="JAHDVG010000468">
    <property type="protein sequence ID" value="KAH1181542.1"/>
    <property type="molecule type" value="Genomic_DNA"/>
</dbReference>
<keyword evidence="5" id="KW-1185">Reference proteome</keyword>
<evidence type="ECO:0000256" key="2">
    <source>
        <dbReference type="PROSITE-ProRule" id="PRU00447"/>
    </source>
</evidence>
<dbReference type="PANTHER" id="PTHR12306:SF9">
    <property type="entry name" value="LIPID TRANSFERASE CIDEC"/>
    <property type="match status" value="1"/>
</dbReference>
<proteinExistence type="predicted"/>
<evidence type="ECO:0000256" key="1">
    <source>
        <dbReference type="ARBA" id="ARBA00022703"/>
    </source>
</evidence>
<protein>
    <recommendedName>
        <fullName evidence="3">CIDE-N domain-containing protein</fullName>
    </recommendedName>
</protein>
<name>A0A9D4AYS4_9SAUR</name>
<dbReference type="PROSITE" id="PS51135">
    <property type="entry name" value="CIDE_N"/>
    <property type="match status" value="1"/>
</dbReference>
<reference evidence="4" key="1">
    <citation type="submission" date="2021-09" db="EMBL/GenBank/DDBJ databases">
        <title>The genome of Mauremys mutica provides insights into the evolution of semi-aquatic lifestyle.</title>
        <authorList>
            <person name="Gong S."/>
            <person name="Gao Y."/>
        </authorList>
    </citation>
    <scope>NUCLEOTIDE SEQUENCE</scope>
    <source>
        <strain evidence="4">MM-2020</strain>
        <tissue evidence="4">Muscle</tissue>
    </source>
</reference>
<comment type="caution">
    <text evidence="4">The sequence shown here is derived from an EMBL/GenBank/DDBJ whole genome shotgun (WGS) entry which is preliminary data.</text>
</comment>
<organism evidence="4 5">
    <name type="scientific">Mauremys mutica</name>
    <name type="common">yellowpond turtle</name>
    <dbReference type="NCBI Taxonomy" id="74926"/>
    <lineage>
        <taxon>Eukaryota</taxon>
        <taxon>Metazoa</taxon>
        <taxon>Chordata</taxon>
        <taxon>Craniata</taxon>
        <taxon>Vertebrata</taxon>
        <taxon>Euteleostomi</taxon>
        <taxon>Archelosauria</taxon>
        <taxon>Testudinata</taxon>
        <taxon>Testudines</taxon>
        <taxon>Cryptodira</taxon>
        <taxon>Durocryptodira</taxon>
        <taxon>Testudinoidea</taxon>
        <taxon>Geoemydidae</taxon>
        <taxon>Geoemydinae</taxon>
        <taxon>Mauremys</taxon>
    </lineage>
</organism>
<evidence type="ECO:0000313" key="5">
    <source>
        <dbReference type="Proteomes" id="UP000827986"/>
    </source>
</evidence>
<dbReference type="InterPro" id="IPR003508">
    <property type="entry name" value="CIDE-N_dom"/>
</dbReference>
<dbReference type="GO" id="GO:0042981">
    <property type="term" value="P:regulation of apoptotic process"/>
    <property type="evidence" value="ECO:0007669"/>
    <property type="project" value="TreeGrafter"/>
</dbReference>
<feature type="domain" description="CIDE-N" evidence="3">
    <location>
        <begin position="72"/>
        <end position="174"/>
    </location>
</feature>
<dbReference type="SMART" id="SM00266">
    <property type="entry name" value="CAD"/>
    <property type="match status" value="1"/>
</dbReference>
<dbReference type="SUPFAM" id="SSF54277">
    <property type="entry name" value="CAD &amp; PB1 domains"/>
    <property type="match status" value="1"/>
</dbReference>
<dbReference type="PANTHER" id="PTHR12306">
    <property type="entry name" value="CELL DEATH ACTIVATOR CIDE"/>
    <property type="match status" value="1"/>
</dbReference>
<dbReference type="AlphaFoldDB" id="A0A9D4AYS4"/>
<sequence length="292" mass="32119">MAVGGGLLEEAEGMVGAMASVLSNSPLQTRLLITKMDYAKKSLGLLSPSSLSRCVSVSASMTQQLLSSPVPRARPYRICNWDRSIRKGLVAESLRDLLDKVSVGELILGVPCPTSLPLLTCGLAFQVRATLLMVGAISLVLDEDGTSVESEEFFQTLEEGTVFMVLGSGQTWRAAKMAGYQLSLSRKPRRRIDVACVTFDLYKTNPQDLGCLNVKATLYGTYSMSYDLRCYGAKRLMKEALRWTLFTMQATGHVLLGTSCYMHQLLDATEEQKEEASSVRSLQPLHCRKMLQ</sequence>
<evidence type="ECO:0000259" key="3">
    <source>
        <dbReference type="PROSITE" id="PS51135"/>
    </source>
</evidence>
<evidence type="ECO:0000313" key="4">
    <source>
        <dbReference type="EMBL" id="KAH1181542.1"/>
    </source>
</evidence>
<dbReference type="GO" id="GO:0006915">
    <property type="term" value="P:apoptotic process"/>
    <property type="evidence" value="ECO:0007669"/>
    <property type="project" value="UniProtKB-UniRule"/>
</dbReference>
<gene>
    <name evidence="4" type="ORF">KIL84_005268</name>
</gene>
<accession>A0A9D4AYS4</accession>
<dbReference type="Pfam" id="PF02017">
    <property type="entry name" value="CIDE-N"/>
    <property type="match status" value="2"/>
</dbReference>
<keyword evidence="1 2" id="KW-0053">Apoptosis</keyword>